<evidence type="ECO:0000259" key="4">
    <source>
        <dbReference type="PROSITE" id="PS50048"/>
    </source>
</evidence>
<dbReference type="OrthoDB" id="415590at2759"/>
<dbReference type="InterPro" id="IPR001138">
    <property type="entry name" value="Zn2Cys6_DnaBD"/>
</dbReference>
<dbReference type="EMBL" id="ML991788">
    <property type="protein sequence ID" value="KAF2235906.1"/>
    <property type="molecule type" value="Genomic_DNA"/>
</dbReference>
<proteinExistence type="predicted"/>
<dbReference type="GO" id="GO:0005634">
    <property type="term" value="C:nucleus"/>
    <property type="evidence" value="ECO:0007669"/>
    <property type="project" value="UniProtKB-SubCell"/>
</dbReference>
<dbReference type="InterPro" id="IPR036864">
    <property type="entry name" value="Zn2-C6_fun-type_DNA-bd_sf"/>
</dbReference>
<evidence type="ECO:0000256" key="1">
    <source>
        <dbReference type="ARBA" id="ARBA00004123"/>
    </source>
</evidence>
<feature type="compositionally biased region" description="Polar residues" evidence="3">
    <location>
        <begin position="218"/>
        <end position="231"/>
    </location>
</feature>
<dbReference type="Gene3D" id="4.10.240.10">
    <property type="entry name" value="Zn(2)-C6 fungal-type DNA-binding domain"/>
    <property type="match status" value="1"/>
</dbReference>
<dbReference type="PROSITE" id="PS00463">
    <property type="entry name" value="ZN2_CY6_FUNGAL_1"/>
    <property type="match status" value="1"/>
</dbReference>
<evidence type="ECO:0000256" key="3">
    <source>
        <dbReference type="SAM" id="MobiDB-lite"/>
    </source>
</evidence>
<feature type="region of interest" description="Disordered" evidence="3">
    <location>
        <begin position="218"/>
        <end position="256"/>
    </location>
</feature>
<dbReference type="InterPro" id="IPR021858">
    <property type="entry name" value="Fun_TF"/>
</dbReference>
<dbReference type="GO" id="GO:0000981">
    <property type="term" value="F:DNA-binding transcription factor activity, RNA polymerase II-specific"/>
    <property type="evidence" value="ECO:0007669"/>
    <property type="project" value="InterPro"/>
</dbReference>
<dbReference type="PANTHER" id="PTHR37534">
    <property type="entry name" value="TRANSCRIPTIONAL ACTIVATOR PROTEIN UGA3"/>
    <property type="match status" value="1"/>
</dbReference>
<feature type="region of interest" description="Disordered" evidence="3">
    <location>
        <begin position="1"/>
        <end position="23"/>
    </location>
</feature>
<evidence type="ECO:0000313" key="5">
    <source>
        <dbReference type="EMBL" id="KAF2235906.1"/>
    </source>
</evidence>
<comment type="subcellular location">
    <subcellularLocation>
        <location evidence="1">Nucleus</location>
    </subcellularLocation>
</comment>
<feature type="domain" description="Zn(2)-C6 fungal-type" evidence="4">
    <location>
        <begin position="29"/>
        <end position="59"/>
    </location>
</feature>
<dbReference type="GO" id="GO:0008270">
    <property type="term" value="F:zinc ion binding"/>
    <property type="evidence" value="ECO:0007669"/>
    <property type="project" value="InterPro"/>
</dbReference>
<keyword evidence="2" id="KW-0539">Nucleus</keyword>
<dbReference type="Pfam" id="PF00172">
    <property type="entry name" value="Zn_clus"/>
    <property type="match status" value="1"/>
</dbReference>
<gene>
    <name evidence="5" type="ORF">EV356DRAFT_444102</name>
</gene>
<dbReference type="CDD" id="cd12148">
    <property type="entry name" value="fungal_TF_MHR"/>
    <property type="match status" value="1"/>
</dbReference>
<evidence type="ECO:0000256" key="2">
    <source>
        <dbReference type="ARBA" id="ARBA00023242"/>
    </source>
</evidence>
<dbReference type="Pfam" id="PF11951">
    <property type="entry name" value="Fungal_trans_2"/>
    <property type="match status" value="1"/>
</dbReference>
<dbReference type="CDD" id="cd00067">
    <property type="entry name" value="GAL4"/>
    <property type="match status" value="1"/>
</dbReference>
<dbReference type="GO" id="GO:0045944">
    <property type="term" value="P:positive regulation of transcription by RNA polymerase II"/>
    <property type="evidence" value="ECO:0007669"/>
    <property type="project" value="TreeGrafter"/>
</dbReference>
<dbReference type="PANTHER" id="PTHR37534:SF4">
    <property type="entry name" value="ZN(II)2CYS6 TRANSCRIPTION FACTOR (EUROFUNG)"/>
    <property type="match status" value="1"/>
</dbReference>
<sequence length="643" mass="73246">MDRKPSGPQDATVYGTPRSGEKRVRTRTGCLNCRRRRRKCDEARPSCANCRRKNEPCQWGVRVSFRPENAQSIGSDHPSMQWEPANKRPRKYQILDITAEVARDYWQEIPSDEDSSDDQDDLTRPTSIQASIYEANSAAAHLLSLRKNASMNQLPSMTEASMSSAITKDAPMAVLPSYNQQQASIYQAADSFYDEGIFLQGSAYLELHETLRDRMFSTAKSNVPSNATTRRPTPDSDPSSDERRISRGDGRSDRLRYDSKGSELLTQHVEYELWKNWADEVAPWLDKFDLQCHFGHKLPALAKSHPHLRYSILALSARQLERKDRKRSPSGSLALYQEAIHLLLPHLQQKHTAVIASCIVLCVLEMMSCSPREWRRHLDGAASLLGAVGINGFVGGINQALFWVFARMDCWSALLSSEGTLIPISRWASQPSLASDIRLFRRTVMPLDTYANYAVYLSGRVIDLLYNNLCPVNQATKRTDLDDIHDKISFSRRWTELFEYIEDWYADRPEEMKSILYVSTSEGDNTNPFPILLFGNAPAVSGNQLYHTCALLMLQRRPQRVSCSRRPKSILWHARRICAISISNTHHGCWTNSIQPLWLAGQVMSHPAEHRAILELYERIEQETGFGAKWRAQDLKELWGELD</sequence>
<dbReference type="Proteomes" id="UP000800092">
    <property type="component" value="Unassembled WGS sequence"/>
</dbReference>
<accession>A0A6A6HCQ8</accession>
<dbReference type="SUPFAM" id="SSF57701">
    <property type="entry name" value="Zn2/Cys6 DNA-binding domain"/>
    <property type="match status" value="1"/>
</dbReference>
<dbReference type="SMART" id="SM00066">
    <property type="entry name" value="GAL4"/>
    <property type="match status" value="1"/>
</dbReference>
<keyword evidence="6" id="KW-1185">Reference proteome</keyword>
<evidence type="ECO:0000313" key="6">
    <source>
        <dbReference type="Proteomes" id="UP000800092"/>
    </source>
</evidence>
<reference evidence="5" key="1">
    <citation type="journal article" date="2020" name="Stud. Mycol.">
        <title>101 Dothideomycetes genomes: a test case for predicting lifestyles and emergence of pathogens.</title>
        <authorList>
            <person name="Haridas S."/>
            <person name="Albert R."/>
            <person name="Binder M."/>
            <person name="Bloem J."/>
            <person name="Labutti K."/>
            <person name="Salamov A."/>
            <person name="Andreopoulos B."/>
            <person name="Baker S."/>
            <person name="Barry K."/>
            <person name="Bills G."/>
            <person name="Bluhm B."/>
            <person name="Cannon C."/>
            <person name="Castanera R."/>
            <person name="Culley D."/>
            <person name="Daum C."/>
            <person name="Ezra D."/>
            <person name="Gonzalez J."/>
            <person name="Henrissat B."/>
            <person name="Kuo A."/>
            <person name="Liang C."/>
            <person name="Lipzen A."/>
            <person name="Lutzoni F."/>
            <person name="Magnuson J."/>
            <person name="Mondo S."/>
            <person name="Nolan M."/>
            <person name="Ohm R."/>
            <person name="Pangilinan J."/>
            <person name="Park H.-J."/>
            <person name="Ramirez L."/>
            <person name="Alfaro M."/>
            <person name="Sun H."/>
            <person name="Tritt A."/>
            <person name="Yoshinaga Y."/>
            <person name="Zwiers L.-H."/>
            <person name="Turgeon B."/>
            <person name="Goodwin S."/>
            <person name="Spatafora J."/>
            <person name="Crous P."/>
            <person name="Grigoriev I."/>
        </authorList>
    </citation>
    <scope>NUCLEOTIDE SEQUENCE</scope>
    <source>
        <strain evidence="5">Tuck. ex Michener</strain>
    </source>
</reference>
<protein>
    <recommendedName>
        <fullName evidence="4">Zn(2)-C6 fungal-type domain-containing protein</fullName>
    </recommendedName>
</protein>
<feature type="compositionally biased region" description="Basic and acidic residues" evidence="3">
    <location>
        <begin position="240"/>
        <end position="256"/>
    </location>
</feature>
<dbReference type="AlphaFoldDB" id="A0A6A6HCQ8"/>
<dbReference type="GO" id="GO:0000976">
    <property type="term" value="F:transcription cis-regulatory region binding"/>
    <property type="evidence" value="ECO:0007669"/>
    <property type="project" value="TreeGrafter"/>
</dbReference>
<dbReference type="PROSITE" id="PS50048">
    <property type="entry name" value="ZN2_CY6_FUNGAL_2"/>
    <property type="match status" value="1"/>
</dbReference>
<name>A0A6A6HCQ8_VIRVR</name>
<organism evidence="5 6">
    <name type="scientific">Viridothelium virens</name>
    <name type="common">Speckled blister lichen</name>
    <name type="synonym">Trypethelium virens</name>
    <dbReference type="NCBI Taxonomy" id="1048519"/>
    <lineage>
        <taxon>Eukaryota</taxon>
        <taxon>Fungi</taxon>
        <taxon>Dikarya</taxon>
        <taxon>Ascomycota</taxon>
        <taxon>Pezizomycotina</taxon>
        <taxon>Dothideomycetes</taxon>
        <taxon>Dothideomycetes incertae sedis</taxon>
        <taxon>Trypetheliales</taxon>
        <taxon>Trypetheliaceae</taxon>
        <taxon>Viridothelium</taxon>
    </lineage>
</organism>